<comment type="caution">
    <text evidence="3">The sequence shown here is derived from an EMBL/GenBank/DDBJ whole genome shotgun (WGS) entry which is preliminary data.</text>
</comment>
<dbReference type="InterPro" id="IPR006976">
    <property type="entry name" value="VanZ-like"/>
</dbReference>
<dbReference type="AlphaFoldDB" id="A0A109K129"/>
<evidence type="ECO:0000256" key="1">
    <source>
        <dbReference type="SAM" id="Phobius"/>
    </source>
</evidence>
<organism evidence="3 4">
    <name type="scientific">Bradyrhizobium macuxiense</name>
    <dbReference type="NCBI Taxonomy" id="1755647"/>
    <lineage>
        <taxon>Bacteria</taxon>
        <taxon>Pseudomonadati</taxon>
        <taxon>Pseudomonadota</taxon>
        <taxon>Alphaproteobacteria</taxon>
        <taxon>Hyphomicrobiales</taxon>
        <taxon>Nitrobacteraceae</taxon>
        <taxon>Bradyrhizobium</taxon>
    </lineage>
</organism>
<dbReference type="EMBL" id="LNCU01000036">
    <property type="protein sequence ID" value="KWV58544.1"/>
    <property type="molecule type" value="Genomic_DNA"/>
</dbReference>
<feature type="domain" description="VanZ-like" evidence="2">
    <location>
        <begin position="34"/>
        <end position="106"/>
    </location>
</feature>
<protein>
    <recommendedName>
        <fullName evidence="2">VanZ-like domain-containing protein</fullName>
    </recommendedName>
</protein>
<proteinExistence type="predicted"/>
<keyword evidence="1" id="KW-0472">Membrane</keyword>
<evidence type="ECO:0000259" key="2">
    <source>
        <dbReference type="Pfam" id="PF04892"/>
    </source>
</evidence>
<keyword evidence="1" id="KW-1133">Transmembrane helix</keyword>
<dbReference type="PIRSF" id="PIRSF033367">
    <property type="entry name" value="UCP033367_VanZ"/>
    <property type="match status" value="1"/>
</dbReference>
<evidence type="ECO:0000313" key="4">
    <source>
        <dbReference type="Proteomes" id="UP000057737"/>
    </source>
</evidence>
<sequence>MSIMTQTISRIAGWLALAFIAFVTLSPIYDRPSIGNPQLEHFAAFAILGLALMLGYPRRMLPIVLIVIGSAYMLEAMQLLTPDRHGRVLDALVKAVGGLCGIGAGRLVLAALQDQIDRFRKLRGQSAG</sequence>
<accession>A0A109K129</accession>
<reference evidence="3 4" key="1">
    <citation type="submission" date="2015-11" db="EMBL/GenBank/DDBJ databases">
        <title>Draft Genome Sequence of the Strain BR 10303 (Bradyrhizobium sp.) isolated from nodules of Centrolobium paraense.</title>
        <authorList>
            <person name="Zelli J.E."/>
            <person name="Simoes-Araujo J.L."/>
            <person name="Barauna A.C."/>
            <person name="Silva K."/>
        </authorList>
    </citation>
    <scope>NUCLEOTIDE SEQUENCE [LARGE SCALE GENOMIC DNA]</scope>
    <source>
        <strain evidence="3 4">BR 10303</strain>
    </source>
</reference>
<dbReference type="Pfam" id="PF04892">
    <property type="entry name" value="VanZ"/>
    <property type="match status" value="1"/>
</dbReference>
<name>A0A109K129_9BRAD</name>
<evidence type="ECO:0000313" key="3">
    <source>
        <dbReference type="EMBL" id="KWV58544.1"/>
    </source>
</evidence>
<keyword evidence="1" id="KW-0812">Transmembrane</keyword>
<feature type="transmembrane region" description="Helical" evidence="1">
    <location>
        <begin position="41"/>
        <end position="56"/>
    </location>
</feature>
<feature type="transmembrane region" description="Helical" evidence="1">
    <location>
        <begin position="92"/>
        <end position="112"/>
    </location>
</feature>
<dbReference type="Proteomes" id="UP000057737">
    <property type="component" value="Unassembled WGS sequence"/>
</dbReference>
<feature type="transmembrane region" description="Helical" evidence="1">
    <location>
        <begin position="63"/>
        <end position="80"/>
    </location>
</feature>
<keyword evidence="4" id="KW-1185">Reference proteome</keyword>
<gene>
    <name evidence="3" type="ORF">AS156_33690</name>
</gene>
<dbReference type="InterPro" id="IPR017015">
    <property type="entry name" value="UCP033367_VanZ"/>
</dbReference>
<feature type="transmembrane region" description="Helical" evidence="1">
    <location>
        <begin position="12"/>
        <end position="29"/>
    </location>
</feature>